<evidence type="ECO:0000256" key="2">
    <source>
        <dbReference type="ARBA" id="ARBA00022737"/>
    </source>
</evidence>
<dbReference type="Proteomes" id="UP001457282">
    <property type="component" value="Unassembled WGS sequence"/>
</dbReference>
<evidence type="ECO:0000256" key="3">
    <source>
        <dbReference type="ARBA" id="ARBA00022771"/>
    </source>
</evidence>
<dbReference type="PROSITE" id="PS50157">
    <property type="entry name" value="ZINC_FINGER_C2H2_2"/>
    <property type="match status" value="1"/>
</dbReference>
<dbReference type="EMBL" id="JBEDUW010000003">
    <property type="protein sequence ID" value="KAK9941336.1"/>
    <property type="molecule type" value="Genomic_DNA"/>
</dbReference>
<evidence type="ECO:0000313" key="11">
    <source>
        <dbReference type="Proteomes" id="UP001457282"/>
    </source>
</evidence>
<dbReference type="GO" id="GO:0000976">
    <property type="term" value="F:transcription cis-regulatory region binding"/>
    <property type="evidence" value="ECO:0007669"/>
    <property type="project" value="TreeGrafter"/>
</dbReference>
<feature type="domain" description="C2H2-type" evidence="9">
    <location>
        <begin position="254"/>
        <end position="281"/>
    </location>
</feature>
<organism evidence="10 11">
    <name type="scientific">Rubus argutus</name>
    <name type="common">Southern blackberry</name>
    <dbReference type="NCBI Taxonomy" id="59490"/>
    <lineage>
        <taxon>Eukaryota</taxon>
        <taxon>Viridiplantae</taxon>
        <taxon>Streptophyta</taxon>
        <taxon>Embryophyta</taxon>
        <taxon>Tracheophyta</taxon>
        <taxon>Spermatophyta</taxon>
        <taxon>Magnoliopsida</taxon>
        <taxon>eudicotyledons</taxon>
        <taxon>Gunneridae</taxon>
        <taxon>Pentapetalae</taxon>
        <taxon>rosids</taxon>
        <taxon>fabids</taxon>
        <taxon>Rosales</taxon>
        <taxon>Rosaceae</taxon>
        <taxon>Rosoideae</taxon>
        <taxon>Rosoideae incertae sedis</taxon>
        <taxon>Rubus</taxon>
    </lineage>
</organism>
<name>A0AAW1XYJ5_RUBAR</name>
<keyword evidence="5" id="KW-0805">Transcription regulation</keyword>
<evidence type="ECO:0000256" key="5">
    <source>
        <dbReference type="ARBA" id="ARBA00023015"/>
    </source>
</evidence>
<dbReference type="InterPro" id="IPR013087">
    <property type="entry name" value="Znf_C2H2_type"/>
</dbReference>
<dbReference type="PROSITE" id="PS00028">
    <property type="entry name" value="ZINC_FINGER_C2H2_1"/>
    <property type="match status" value="1"/>
</dbReference>
<accession>A0AAW1XYJ5</accession>
<keyword evidence="1" id="KW-0479">Metal-binding</keyword>
<dbReference type="GO" id="GO:0005634">
    <property type="term" value="C:nucleus"/>
    <property type="evidence" value="ECO:0007669"/>
    <property type="project" value="TreeGrafter"/>
</dbReference>
<evidence type="ECO:0000256" key="6">
    <source>
        <dbReference type="ARBA" id="ARBA00023163"/>
    </source>
</evidence>
<dbReference type="PANTHER" id="PTHR45988">
    <property type="entry name" value="C2H2 TYPE ZINC FINGER TRANSCRIPTION FACTOR FAMILY-RELATED"/>
    <property type="match status" value="1"/>
</dbReference>
<sequence>MSSPVSSGQMGSGTVIPPNSGTGIQWVNQPIPTAPLPIAGVNPRPEGENINFRPLVPPNQGNMVIHHVHHYAPTPTPHFLGNYGANYNPNFPGFGATNVSNWLQGNYPESFANFSTMRFPPPSRPAAPFANPGNANTNALHGFNNLAHQQNLFGYGPTFRPRQAPQLPVTNPVNIYRPRVQSPTTRSLGIGASAGASSVPVPTPIPENSTQENPSTDQSSPQETSILVPKEEPDQDPPAQDQRWRIREKAEEIHKCHKCDKFFESGKALGGHMSSHEKKRKRDKELTGMSSMTSASTADQASTSRTRADLTLTEGSGELDPSDEDEQTPKVIESKKRD</sequence>
<keyword evidence="2" id="KW-0677">Repeat</keyword>
<feature type="compositionally biased region" description="Polar residues" evidence="8">
    <location>
        <begin position="206"/>
        <end position="225"/>
    </location>
</feature>
<feature type="compositionally biased region" description="Low complexity" evidence="8">
    <location>
        <begin position="189"/>
        <end position="198"/>
    </location>
</feature>
<keyword evidence="6" id="KW-0804">Transcription</keyword>
<evidence type="ECO:0000259" key="9">
    <source>
        <dbReference type="PROSITE" id="PS50157"/>
    </source>
</evidence>
<feature type="compositionally biased region" description="Low complexity" evidence="8">
    <location>
        <begin position="289"/>
        <end position="305"/>
    </location>
</feature>
<evidence type="ECO:0000256" key="8">
    <source>
        <dbReference type="SAM" id="MobiDB-lite"/>
    </source>
</evidence>
<feature type="compositionally biased region" description="Polar residues" evidence="8">
    <location>
        <begin position="17"/>
        <end position="28"/>
    </location>
</feature>
<dbReference type="GO" id="GO:0008270">
    <property type="term" value="F:zinc ion binding"/>
    <property type="evidence" value="ECO:0007669"/>
    <property type="project" value="UniProtKB-KW"/>
</dbReference>
<dbReference type="SUPFAM" id="SSF57667">
    <property type="entry name" value="beta-beta-alpha zinc fingers"/>
    <property type="match status" value="1"/>
</dbReference>
<evidence type="ECO:0000256" key="7">
    <source>
        <dbReference type="PROSITE-ProRule" id="PRU00042"/>
    </source>
</evidence>
<keyword evidence="3 7" id="KW-0863">Zinc-finger</keyword>
<evidence type="ECO:0000256" key="4">
    <source>
        <dbReference type="ARBA" id="ARBA00022833"/>
    </source>
</evidence>
<reference evidence="10 11" key="1">
    <citation type="journal article" date="2023" name="G3 (Bethesda)">
        <title>A chromosome-length genome assembly and annotation of blackberry (Rubus argutus, cv. 'Hillquist').</title>
        <authorList>
            <person name="Bruna T."/>
            <person name="Aryal R."/>
            <person name="Dudchenko O."/>
            <person name="Sargent D.J."/>
            <person name="Mead D."/>
            <person name="Buti M."/>
            <person name="Cavallini A."/>
            <person name="Hytonen T."/>
            <person name="Andres J."/>
            <person name="Pham M."/>
            <person name="Weisz D."/>
            <person name="Mascagni F."/>
            <person name="Usai G."/>
            <person name="Natali L."/>
            <person name="Bassil N."/>
            <person name="Fernandez G.E."/>
            <person name="Lomsadze A."/>
            <person name="Armour M."/>
            <person name="Olukolu B."/>
            <person name="Poorten T."/>
            <person name="Britton C."/>
            <person name="Davik J."/>
            <person name="Ashrafi H."/>
            <person name="Aiden E.L."/>
            <person name="Borodovsky M."/>
            <person name="Worthington M."/>
        </authorList>
    </citation>
    <scope>NUCLEOTIDE SEQUENCE [LARGE SCALE GENOMIC DNA]</scope>
    <source>
        <strain evidence="10">PI 553951</strain>
    </source>
</reference>
<evidence type="ECO:0000313" key="10">
    <source>
        <dbReference type="EMBL" id="KAK9941336.1"/>
    </source>
</evidence>
<dbReference type="Pfam" id="PF13912">
    <property type="entry name" value="zf-C2H2_6"/>
    <property type="match status" value="1"/>
</dbReference>
<protein>
    <recommendedName>
        <fullName evidence="9">C2H2-type domain-containing protein</fullName>
    </recommendedName>
</protein>
<dbReference type="InterPro" id="IPR036236">
    <property type="entry name" value="Znf_C2H2_sf"/>
</dbReference>
<dbReference type="PANTHER" id="PTHR45988:SF90">
    <property type="entry name" value="ZINC FINGER PROTEIN ZAT10-LIKE"/>
    <property type="match status" value="1"/>
</dbReference>
<comment type="caution">
    <text evidence="10">The sequence shown here is derived from an EMBL/GenBank/DDBJ whole genome shotgun (WGS) entry which is preliminary data.</text>
</comment>
<dbReference type="GO" id="GO:0003700">
    <property type="term" value="F:DNA-binding transcription factor activity"/>
    <property type="evidence" value="ECO:0007669"/>
    <property type="project" value="InterPro"/>
</dbReference>
<evidence type="ECO:0000256" key="1">
    <source>
        <dbReference type="ARBA" id="ARBA00022723"/>
    </source>
</evidence>
<proteinExistence type="predicted"/>
<keyword evidence="11" id="KW-1185">Reference proteome</keyword>
<dbReference type="InterPro" id="IPR044653">
    <property type="entry name" value="AZF1/2/3-like"/>
</dbReference>
<feature type="region of interest" description="Disordered" evidence="8">
    <location>
        <begin position="1"/>
        <end position="28"/>
    </location>
</feature>
<gene>
    <name evidence="10" type="ORF">M0R45_017942</name>
</gene>
<feature type="region of interest" description="Disordered" evidence="8">
    <location>
        <begin position="163"/>
        <end position="242"/>
    </location>
</feature>
<dbReference type="AlphaFoldDB" id="A0AAW1XYJ5"/>
<keyword evidence="4" id="KW-0862">Zinc</keyword>
<feature type="region of interest" description="Disordered" evidence="8">
    <location>
        <begin position="266"/>
        <end position="338"/>
    </location>
</feature>